<feature type="non-terminal residue" evidence="1">
    <location>
        <position position="1"/>
    </location>
</feature>
<proteinExistence type="predicted"/>
<name>A0A9N9IPG4_9GLOM</name>
<protein>
    <submittedName>
        <fullName evidence="1">13192_t:CDS:1</fullName>
    </submittedName>
</protein>
<comment type="caution">
    <text evidence="1">The sequence shown here is derived from an EMBL/GenBank/DDBJ whole genome shotgun (WGS) entry which is preliminary data.</text>
</comment>
<reference evidence="1" key="1">
    <citation type="submission" date="2021-06" db="EMBL/GenBank/DDBJ databases">
        <authorList>
            <person name="Kallberg Y."/>
            <person name="Tangrot J."/>
            <person name="Rosling A."/>
        </authorList>
    </citation>
    <scope>NUCLEOTIDE SEQUENCE</scope>
    <source>
        <strain evidence="1">UK204</strain>
    </source>
</reference>
<gene>
    <name evidence="1" type="ORF">FCALED_LOCUS15864</name>
</gene>
<evidence type="ECO:0000313" key="1">
    <source>
        <dbReference type="EMBL" id="CAG8744533.1"/>
    </source>
</evidence>
<dbReference type="Proteomes" id="UP000789570">
    <property type="component" value="Unassembled WGS sequence"/>
</dbReference>
<sequence>LRDSISDNSSCVKERSRSNSFALDWRDSISNNPPVLKKDTALIPLP</sequence>
<dbReference type="AlphaFoldDB" id="A0A9N9IPG4"/>
<dbReference type="EMBL" id="CAJVPQ010016044">
    <property type="protein sequence ID" value="CAG8744533.1"/>
    <property type="molecule type" value="Genomic_DNA"/>
</dbReference>
<organism evidence="1 2">
    <name type="scientific">Funneliformis caledonium</name>
    <dbReference type="NCBI Taxonomy" id="1117310"/>
    <lineage>
        <taxon>Eukaryota</taxon>
        <taxon>Fungi</taxon>
        <taxon>Fungi incertae sedis</taxon>
        <taxon>Mucoromycota</taxon>
        <taxon>Glomeromycotina</taxon>
        <taxon>Glomeromycetes</taxon>
        <taxon>Glomerales</taxon>
        <taxon>Glomeraceae</taxon>
        <taxon>Funneliformis</taxon>
    </lineage>
</organism>
<accession>A0A9N9IPG4</accession>
<evidence type="ECO:0000313" key="2">
    <source>
        <dbReference type="Proteomes" id="UP000789570"/>
    </source>
</evidence>
<keyword evidence="2" id="KW-1185">Reference proteome</keyword>